<comment type="cofactor">
    <cofactor evidence="5">
        <name>pyridoxal 5'-phosphate</name>
        <dbReference type="ChEBI" id="CHEBI:597326"/>
    </cofactor>
    <text evidence="5">Binds 1 pyridoxal phosphate per subunit.</text>
</comment>
<evidence type="ECO:0000256" key="4">
    <source>
        <dbReference type="ARBA" id="ARBA00022898"/>
    </source>
</evidence>
<name>A0A150J0S5_9EURY</name>
<keyword evidence="5" id="KW-0055">Arginine biosynthesis</keyword>
<dbReference type="Proteomes" id="UP000091929">
    <property type="component" value="Unassembled WGS sequence"/>
</dbReference>
<dbReference type="FunFam" id="3.40.640.10:FF:000004">
    <property type="entry name" value="Acetylornithine aminotransferase"/>
    <property type="match status" value="1"/>
</dbReference>
<feature type="modified residue" description="N6-(pyridoxal phosphate)lysine" evidence="5">
    <location>
        <position position="249"/>
    </location>
</feature>
<dbReference type="PROSITE" id="PS00600">
    <property type="entry name" value="AA_TRANSFER_CLASS_3"/>
    <property type="match status" value="1"/>
</dbReference>
<dbReference type="GO" id="GO:0030170">
    <property type="term" value="F:pyridoxal phosphate binding"/>
    <property type="evidence" value="ECO:0007669"/>
    <property type="project" value="InterPro"/>
</dbReference>
<dbReference type="InterPro" id="IPR049704">
    <property type="entry name" value="Aminotrans_3_PPA_site"/>
</dbReference>
<dbReference type="PIRSF" id="PIRSF000521">
    <property type="entry name" value="Transaminase_4ab_Lys_Orn"/>
    <property type="match status" value="1"/>
</dbReference>
<dbReference type="EC" id="2.6.1.11" evidence="5"/>
<evidence type="ECO:0000256" key="1">
    <source>
        <dbReference type="ARBA" id="ARBA00022576"/>
    </source>
</evidence>
<evidence type="ECO:0000313" key="7">
    <source>
        <dbReference type="EMBL" id="KYC48191.1"/>
    </source>
</evidence>
<evidence type="ECO:0000256" key="3">
    <source>
        <dbReference type="ARBA" id="ARBA00022679"/>
    </source>
</evidence>
<evidence type="ECO:0000313" key="9">
    <source>
        <dbReference type="Proteomes" id="UP000091929"/>
    </source>
</evidence>
<keyword evidence="8" id="KW-0413">Isomerase</keyword>
<dbReference type="EMBL" id="LNGE01000008">
    <property type="protein sequence ID" value="KYC45922.1"/>
    <property type="molecule type" value="Genomic_DNA"/>
</dbReference>
<dbReference type="PATRIC" id="fig|1706437.3.peg.558"/>
<feature type="binding site" evidence="5">
    <location>
        <position position="135"/>
    </location>
    <ligand>
        <name>pyridoxal 5'-phosphate</name>
        <dbReference type="ChEBI" id="CHEBI:597326"/>
    </ligand>
</feature>
<dbReference type="GO" id="GO:0006526">
    <property type="term" value="P:L-arginine biosynthetic process"/>
    <property type="evidence" value="ECO:0007669"/>
    <property type="project" value="UniProtKB-UniRule"/>
</dbReference>
<dbReference type="InterPro" id="IPR015424">
    <property type="entry name" value="PyrdxlP-dep_Trfase"/>
</dbReference>
<accession>A0A150J0S5</accession>
<dbReference type="CDD" id="cd00610">
    <property type="entry name" value="OAT_like"/>
    <property type="match status" value="1"/>
</dbReference>
<keyword evidence="5" id="KW-0963">Cytoplasm</keyword>
<evidence type="ECO:0000256" key="2">
    <source>
        <dbReference type="ARBA" id="ARBA00022605"/>
    </source>
</evidence>
<keyword evidence="1 5" id="KW-0032">Aminotransferase</keyword>
<comment type="pathway">
    <text evidence="5">Amino-acid biosynthesis; L-arginine biosynthesis; N(2)-acetyl-L-ornithine from L-glutamate: step 4/4.</text>
</comment>
<evidence type="ECO:0000313" key="11">
    <source>
        <dbReference type="Proteomes" id="UP000092403"/>
    </source>
</evidence>
<feature type="binding site" evidence="5">
    <location>
        <position position="278"/>
    </location>
    <ligand>
        <name>pyridoxal 5'-phosphate</name>
        <dbReference type="ChEBI" id="CHEBI:597326"/>
    </ligand>
</feature>
<dbReference type="GO" id="GO:0042802">
    <property type="term" value="F:identical protein binding"/>
    <property type="evidence" value="ECO:0007669"/>
    <property type="project" value="TreeGrafter"/>
</dbReference>
<dbReference type="Gene3D" id="3.90.1150.10">
    <property type="entry name" value="Aspartate Aminotransferase, domain 1"/>
    <property type="match status" value="1"/>
</dbReference>
<keyword evidence="4 5" id="KW-0663">Pyridoxal phosphate</keyword>
<dbReference type="InterPro" id="IPR004636">
    <property type="entry name" value="AcOrn/SuccOrn_fam"/>
</dbReference>
<dbReference type="Proteomes" id="UP000092403">
    <property type="component" value="Unassembled WGS sequence"/>
</dbReference>
<evidence type="ECO:0000313" key="6">
    <source>
        <dbReference type="EMBL" id="KYC45922.1"/>
    </source>
</evidence>
<comment type="subunit">
    <text evidence="5">Homodimer.</text>
</comment>
<dbReference type="HAMAP" id="MF_01107">
    <property type="entry name" value="ArgD_aminotrans_3"/>
    <property type="match status" value="1"/>
</dbReference>
<organism evidence="8 11">
    <name type="scientific">Candidatus Methanofastidiosum methylothiophilum</name>
    <dbReference type="NCBI Taxonomy" id="1705564"/>
    <lineage>
        <taxon>Archaea</taxon>
        <taxon>Methanobacteriati</taxon>
        <taxon>Methanobacteriota</taxon>
        <taxon>Stenosarchaea group</taxon>
        <taxon>Candidatus Methanofastidiosia</taxon>
        <taxon>Candidatus Methanofastidiosales</taxon>
        <taxon>Candidatus Methanofastidiosaceae</taxon>
        <taxon>Candidatus Methanofastidiosum</taxon>
    </lineage>
</organism>
<evidence type="ECO:0000313" key="10">
    <source>
        <dbReference type="Proteomes" id="UP000092401"/>
    </source>
</evidence>
<dbReference type="NCBIfam" id="TIGR00707">
    <property type="entry name" value="argD"/>
    <property type="match status" value="1"/>
</dbReference>
<accession>A0A150IT30</accession>
<dbReference type="GO" id="GO:0003992">
    <property type="term" value="F:N2-acetyl-L-ornithine:2-oxoglutarate 5-aminotransferase activity"/>
    <property type="evidence" value="ECO:0007669"/>
    <property type="project" value="UniProtKB-UniRule"/>
</dbReference>
<dbReference type="InterPro" id="IPR005814">
    <property type="entry name" value="Aminotrans_3"/>
</dbReference>
<dbReference type="AlphaFoldDB" id="A0A150J0S5"/>
<dbReference type="PATRIC" id="fig|1706436.3.peg.446"/>
<accession>A0A150ILZ3</accession>
<comment type="caution">
    <text evidence="8">The sequence shown here is derived from an EMBL/GenBank/DDBJ whole genome shotgun (WGS) entry which is preliminary data.</text>
</comment>
<evidence type="ECO:0000256" key="5">
    <source>
        <dbReference type="HAMAP-Rule" id="MF_01107"/>
    </source>
</evidence>
<dbReference type="GO" id="GO:0005737">
    <property type="term" value="C:cytoplasm"/>
    <property type="evidence" value="ECO:0007669"/>
    <property type="project" value="UniProtKB-SubCell"/>
</dbReference>
<dbReference type="InterPro" id="IPR015421">
    <property type="entry name" value="PyrdxlP-dep_Trfase_major"/>
</dbReference>
<gene>
    <name evidence="8" type="primary">hemL_3</name>
    <name evidence="5" type="synonym">argD</name>
    <name evidence="6" type="synonym">hemL_2</name>
    <name evidence="6" type="ORF">APG10_00442</name>
    <name evidence="7" type="ORF">APG11_00552</name>
    <name evidence="8" type="ORF">APG12_00533</name>
</gene>
<reference evidence="9 10" key="1">
    <citation type="journal article" date="2016" name="ISME J.">
        <title>Chasing the elusive Euryarchaeota class WSA2: genomes reveal a uniquely fastidious methyl-reducing methanogen.</title>
        <authorList>
            <person name="Nobu M.K."/>
            <person name="Narihiro T."/>
            <person name="Kuroda K."/>
            <person name="Mei R."/>
            <person name="Liu W.T."/>
        </authorList>
    </citation>
    <scope>NUCLEOTIDE SEQUENCE [LARGE SCALE GENOMIC DNA]</scope>
    <source>
        <strain evidence="6">B03fssc0709_Meth_Bin005</strain>
        <strain evidence="7">B15fssc0709_Meth_Bin003</strain>
        <strain evidence="8">BMIXfssc0709_Meth_Bin006</strain>
    </source>
</reference>
<feature type="binding site" evidence="5">
    <location>
        <position position="277"/>
    </location>
    <ligand>
        <name>N(2)-acetyl-L-ornithine</name>
        <dbReference type="ChEBI" id="CHEBI:57805"/>
    </ligand>
</feature>
<evidence type="ECO:0000313" key="8">
    <source>
        <dbReference type="EMBL" id="KYC50846.1"/>
    </source>
</evidence>
<dbReference type="EMBL" id="LNGF01000009">
    <property type="protein sequence ID" value="KYC48191.1"/>
    <property type="molecule type" value="Genomic_DNA"/>
</dbReference>
<feature type="binding site" evidence="5">
    <location>
        <begin position="105"/>
        <end position="106"/>
    </location>
    <ligand>
        <name>pyridoxal 5'-phosphate</name>
        <dbReference type="ChEBI" id="CHEBI:597326"/>
    </ligand>
</feature>
<dbReference type="Gene3D" id="3.40.640.10">
    <property type="entry name" value="Type I PLP-dependent aspartate aminotransferase-like (Major domain)"/>
    <property type="match status" value="1"/>
</dbReference>
<dbReference type="InterPro" id="IPR050103">
    <property type="entry name" value="Class-III_PLP-dep_AT"/>
</dbReference>
<comment type="subcellular location">
    <subcellularLocation>
        <location evidence="5">Cytoplasm</location>
    </subcellularLocation>
</comment>
<dbReference type="Pfam" id="PF00202">
    <property type="entry name" value="Aminotran_3"/>
    <property type="match status" value="1"/>
</dbReference>
<comment type="miscellaneous">
    <text evidence="5">May also have succinyldiaminopimelate aminotransferase activity, thus carrying out the corresponding step in lysine biosynthesis.</text>
</comment>
<dbReference type="UniPathway" id="UPA00068">
    <property type="reaction ID" value="UER00109"/>
</dbReference>
<keyword evidence="2 5" id="KW-0028">Amino-acid biosynthesis</keyword>
<dbReference type="Proteomes" id="UP000092401">
    <property type="component" value="Unassembled WGS sequence"/>
</dbReference>
<dbReference type="PATRIC" id="fig|1706438.3.peg.535"/>
<dbReference type="SUPFAM" id="SSF53383">
    <property type="entry name" value="PLP-dependent transferases"/>
    <property type="match status" value="1"/>
</dbReference>
<dbReference type="PANTHER" id="PTHR11986:SF79">
    <property type="entry name" value="ACETYLORNITHINE AMINOTRANSFERASE, MITOCHONDRIAL"/>
    <property type="match status" value="1"/>
</dbReference>
<proteinExistence type="inferred from homology"/>
<dbReference type="PANTHER" id="PTHR11986">
    <property type="entry name" value="AMINOTRANSFERASE CLASS III"/>
    <property type="match status" value="1"/>
</dbReference>
<dbReference type="GO" id="GO:0016853">
    <property type="term" value="F:isomerase activity"/>
    <property type="evidence" value="ECO:0007669"/>
    <property type="project" value="UniProtKB-KW"/>
</dbReference>
<keyword evidence="3 5" id="KW-0808">Transferase</keyword>
<feature type="binding site" evidence="5">
    <location>
        <position position="138"/>
    </location>
    <ligand>
        <name>N(2)-acetyl-L-ornithine</name>
        <dbReference type="ChEBI" id="CHEBI:57805"/>
    </ligand>
</feature>
<dbReference type="NCBIfam" id="NF002325">
    <property type="entry name" value="PRK01278.1"/>
    <property type="match status" value="1"/>
</dbReference>
<comment type="similarity">
    <text evidence="5">Belongs to the class-III pyridoxal-phosphate-dependent aminotransferase family. ArgD subfamily.</text>
</comment>
<dbReference type="InterPro" id="IPR015422">
    <property type="entry name" value="PyrdxlP-dep_Trfase_small"/>
</dbReference>
<dbReference type="EMBL" id="LNJC01000007">
    <property type="protein sequence ID" value="KYC50846.1"/>
    <property type="molecule type" value="Genomic_DNA"/>
</dbReference>
<feature type="binding site" evidence="5">
    <location>
        <begin position="220"/>
        <end position="223"/>
    </location>
    <ligand>
        <name>pyridoxal 5'-phosphate</name>
        <dbReference type="ChEBI" id="CHEBI:597326"/>
    </ligand>
</feature>
<sequence>MNLEEAKNLESKYVFNTYGRFPLVVDRGEGCYLYSTEGKKYLDFLAGIAVNSLGHAHPNIVKCISEQAKKVIHVSNFYHIPSQYLLGKKLCETSGLDRAFFCNSGAEANEGAIKLTRRFQSQKGKDEIIYFSHSFHGRTIATLMTTDKDKYRAGFGPFPPGFVKAEFNDTNDIVEKVNKKTAAFLVEPVQGEGGINIASKEFMNALSDLREDKEVLIIFDEVQCGIGRTGKWFAFQHYDVEPDIMTLAKALGGGVPIGAIVAKKEVSDVLKPGDHGTTFGGNPLATSVGLTVMNTIESDKLIENAVKMGDYLLKKIDFMTGMPNIKDLRGIGLMVGIEFEGLCSDYVKKCFDNNLLINCTRDKIIRLVPPLIVSKKEIDEATEIMKKAF</sequence>
<comment type="catalytic activity">
    <reaction evidence="5">
        <text>N(2)-acetyl-L-ornithine + 2-oxoglutarate = N-acetyl-L-glutamate 5-semialdehyde + L-glutamate</text>
        <dbReference type="Rhea" id="RHEA:18049"/>
        <dbReference type="ChEBI" id="CHEBI:16810"/>
        <dbReference type="ChEBI" id="CHEBI:29123"/>
        <dbReference type="ChEBI" id="CHEBI:29985"/>
        <dbReference type="ChEBI" id="CHEBI:57805"/>
        <dbReference type="EC" id="2.6.1.11"/>
    </reaction>
</comment>
<protein>
    <recommendedName>
        <fullName evidence="5">Acetylornithine aminotransferase</fullName>
        <shortName evidence="5">ACOAT</shortName>
        <ecNumber evidence="5">2.6.1.11</ecNumber>
    </recommendedName>
</protein>